<evidence type="ECO:0000313" key="5">
    <source>
        <dbReference type="Proteomes" id="UP001321249"/>
    </source>
</evidence>
<dbReference type="SUPFAM" id="SSF51338">
    <property type="entry name" value="Composite domain of metallo-dependent hydrolases"/>
    <property type="match status" value="1"/>
</dbReference>
<evidence type="ECO:0000313" key="4">
    <source>
        <dbReference type="Proteomes" id="UP001219901"/>
    </source>
</evidence>
<dbReference type="RefSeq" id="WP_342825342.1">
    <property type="nucleotide sequence ID" value="NZ_CP046146.1"/>
</dbReference>
<dbReference type="EMBL" id="WMBE01000002">
    <property type="protein sequence ID" value="MDG0867221.1"/>
    <property type="molecule type" value="Genomic_DNA"/>
</dbReference>
<evidence type="ECO:0000313" key="3">
    <source>
        <dbReference type="EMBL" id="WFG38630.1"/>
    </source>
</evidence>
<protein>
    <submittedName>
        <fullName evidence="3">Amidohydrolase family protein</fullName>
    </submittedName>
</protein>
<feature type="domain" description="Amidohydrolase-related" evidence="1">
    <location>
        <begin position="266"/>
        <end position="353"/>
    </location>
</feature>
<sequence length="379" mass="40554">MTDEDLDLLIAASQLVCPATGLDGAGVIGVRDGVISFVEMGADVGDFPDAREVVEIRDGVLLPGLIDLHAHPAVSGSKFGIDADRDLLPTGSTTVLSQGDAGARNVDRYIEETIRGSRTRVKLALNFCAEGESNPDGRFFSLDEASAGECVAAVERGGDDIWGISLNIALIRNPEIDPLEVMRRGMKAAEESGNPVMFGATKTADIPLCEQLALLRAGDVFTYCFYSGAGSIVQDGRLLDCVWESRDRGVLFDVGDGAAAFGFDVAEIAVSEGFLPDTISTDYYLHHYSNGLEHDVPHIVSKMIEVGMTAEQCWPRVTSVPARVLGLSDTIGRLEAGAVADLCAVELRDEAEPMIDGRGEVRIGRRWRPVMVVKDGVVV</sequence>
<reference evidence="4 5" key="1">
    <citation type="submission" date="2019-11" db="EMBL/GenBank/DDBJ databases">
        <authorList>
            <person name="Cho J.-C."/>
        </authorList>
    </citation>
    <scope>NUCLEOTIDE SEQUENCE [LARGE SCALE GENOMIC DNA]</scope>
    <source>
        <strain evidence="3 4">JH1073</strain>
        <strain evidence="2 5">JH702</strain>
    </source>
</reference>
<evidence type="ECO:0000313" key="2">
    <source>
        <dbReference type="EMBL" id="MDG0867221.1"/>
    </source>
</evidence>
<evidence type="ECO:0000259" key="1">
    <source>
        <dbReference type="Pfam" id="PF01979"/>
    </source>
</evidence>
<name>A0AAJ6CUC6_9CHLR</name>
<dbReference type="Proteomes" id="UP001219901">
    <property type="component" value="Chromosome"/>
</dbReference>
<dbReference type="SUPFAM" id="SSF51556">
    <property type="entry name" value="Metallo-dependent hydrolases"/>
    <property type="match status" value="1"/>
</dbReference>
<dbReference type="Gene3D" id="2.30.40.10">
    <property type="entry name" value="Urease, subunit C, domain 1"/>
    <property type="match status" value="1"/>
</dbReference>
<gene>
    <name evidence="2" type="ORF">GKO46_09080</name>
    <name evidence="3" type="ORF">GKO48_03085</name>
</gene>
<dbReference type="InterPro" id="IPR011059">
    <property type="entry name" value="Metal-dep_hydrolase_composite"/>
</dbReference>
<dbReference type="InterPro" id="IPR020043">
    <property type="entry name" value="Deacetylase_Atu3266-like"/>
</dbReference>
<organism evidence="3 4">
    <name type="scientific">Candidatus Lucifugimonas marina</name>
    <dbReference type="NCBI Taxonomy" id="3038979"/>
    <lineage>
        <taxon>Bacteria</taxon>
        <taxon>Bacillati</taxon>
        <taxon>Chloroflexota</taxon>
        <taxon>Dehalococcoidia</taxon>
        <taxon>SAR202 cluster</taxon>
        <taxon>Candidatus Lucifugimonadales</taxon>
        <taxon>Candidatus Lucifugimonadaceae</taxon>
        <taxon>Candidatus Lucifugimonas</taxon>
    </lineage>
</organism>
<dbReference type="PANTHER" id="PTHR42717">
    <property type="entry name" value="DIHYDROOROTASE-RELATED"/>
    <property type="match status" value="1"/>
</dbReference>
<dbReference type="InterPro" id="IPR032466">
    <property type="entry name" value="Metal_Hydrolase"/>
</dbReference>
<accession>A0AAJ6CUC6</accession>
<dbReference type="PANTHER" id="PTHR42717:SF1">
    <property type="entry name" value="IMIDAZOLONEPROPIONASE AND RELATED AMIDOHYDROLASES"/>
    <property type="match status" value="1"/>
</dbReference>
<dbReference type="EMBL" id="CP046147">
    <property type="protein sequence ID" value="WFG38630.1"/>
    <property type="molecule type" value="Genomic_DNA"/>
</dbReference>
<dbReference type="AlphaFoldDB" id="A0AAJ6CUC6"/>
<dbReference type="Gene3D" id="3.20.20.140">
    <property type="entry name" value="Metal-dependent hydrolases"/>
    <property type="match status" value="1"/>
</dbReference>
<reference evidence="3" key="2">
    <citation type="journal article" date="2023" name="Nat. Commun.">
        <title>Cultivation of marine bacteria of the SAR202 clade.</title>
        <authorList>
            <person name="Lim Y."/>
            <person name="Seo J.H."/>
            <person name="Giovannoni S.J."/>
            <person name="Kang I."/>
            <person name="Cho J.C."/>
        </authorList>
    </citation>
    <scope>NUCLEOTIDE SEQUENCE</scope>
    <source>
        <strain evidence="3">JH1073</strain>
    </source>
</reference>
<dbReference type="InterPro" id="IPR006680">
    <property type="entry name" value="Amidohydro-rel"/>
</dbReference>
<dbReference type="Pfam" id="PF01979">
    <property type="entry name" value="Amidohydro_1"/>
    <property type="match status" value="1"/>
</dbReference>
<dbReference type="GO" id="GO:0019213">
    <property type="term" value="F:deacetylase activity"/>
    <property type="evidence" value="ECO:0007669"/>
    <property type="project" value="InterPro"/>
</dbReference>
<dbReference type="Proteomes" id="UP001321249">
    <property type="component" value="Unassembled WGS sequence"/>
</dbReference>
<proteinExistence type="predicted"/>
<reference evidence="4" key="3">
    <citation type="submission" date="2023-06" db="EMBL/GenBank/DDBJ databases">
        <title>Pangenomics reveal diversification of enzyme families and niche specialization in globally abundant SAR202 bacteria.</title>
        <authorList>
            <person name="Saw J.H.W."/>
        </authorList>
    </citation>
    <scope>NUCLEOTIDE SEQUENCE [LARGE SCALE GENOMIC DNA]</scope>
    <source>
        <strain evidence="4">JH1073</strain>
    </source>
</reference>
<dbReference type="GO" id="GO:0016810">
    <property type="term" value="F:hydrolase activity, acting on carbon-nitrogen (but not peptide) bonds"/>
    <property type="evidence" value="ECO:0007669"/>
    <property type="project" value="InterPro"/>
</dbReference>
<keyword evidence="4" id="KW-1185">Reference proteome</keyword>